<keyword evidence="4" id="KW-0175">Coiled coil</keyword>
<accession>A0A431W2K3</accession>
<protein>
    <submittedName>
        <fullName evidence="7">Adhesin</fullName>
    </submittedName>
</protein>
<dbReference type="GO" id="GO:0046872">
    <property type="term" value="F:metal ion binding"/>
    <property type="evidence" value="ECO:0007669"/>
    <property type="project" value="InterPro"/>
</dbReference>
<feature type="coiled-coil region" evidence="4">
    <location>
        <begin position="197"/>
        <end position="224"/>
    </location>
</feature>
<evidence type="ECO:0000256" key="5">
    <source>
        <dbReference type="SAM" id="MobiDB-lite"/>
    </source>
</evidence>
<proteinExistence type="inferred from homology"/>
<name>A0A431W2K3_9BACI</name>
<dbReference type="PRINTS" id="PR00690">
    <property type="entry name" value="ADHESNFAMILY"/>
</dbReference>
<dbReference type="InterPro" id="IPR050492">
    <property type="entry name" value="Bact_metal-bind_prot9"/>
</dbReference>
<evidence type="ECO:0000256" key="6">
    <source>
        <dbReference type="SAM" id="SignalP"/>
    </source>
</evidence>
<reference evidence="7 8" key="1">
    <citation type="submission" date="2018-12" db="EMBL/GenBank/DDBJ databases">
        <title>Bacillus yapensis draft genome sequence.</title>
        <authorList>
            <person name="Yu L."/>
            <person name="Xu X."/>
            <person name="Tang X."/>
        </authorList>
    </citation>
    <scope>NUCLEOTIDE SEQUENCE [LARGE SCALE GENOMIC DNA]</scope>
    <source>
        <strain evidence="7 8">XXST-01</strain>
    </source>
</reference>
<dbReference type="Proteomes" id="UP000271374">
    <property type="component" value="Unassembled WGS sequence"/>
</dbReference>
<dbReference type="Pfam" id="PF01297">
    <property type="entry name" value="ZnuA"/>
    <property type="match status" value="1"/>
</dbReference>
<evidence type="ECO:0000313" key="8">
    <source>
        <dbReference type="Proteomes" id="UP000271374"/>
    </source>
</evidence>
<comment type="caution">
    <text evidence="7">The sequence shown here is derived from an EMBL/GenBank/DDBJ whole genome shotgun (WGS) entry which is preliminary data.</text>
</comment>
<gene>
    <name evidence="7" type="ORF">EKG37_14535</name>
</gene>
<dbReference type="OrthoDB" id="9810636at2"/>
<dbReference type="SUPFAM" id="SSF53807">
    <property type="entry name" value="Helical backbone' metal receptor"/>
    <property type="match status" value="1"/>
</dbReference>
<evidence type="ECO:0000256" key="1">
    <source>
        <dbReference type="ARBA" id="ARBA00022448"/>
    </source>
</evidence>
<feature type="signal peptide" evidence="6">
    <location>
        <begin position="1"/>
        <end position="26"/>
    </location>
</feature>
<dbReference type="Gene3D" id="3.40.50.1980">
    <property type="entry name" value="Nitrogenase molybdenum iron protein domain"/>
    <property type="match status" value="3"/>
</dbReference>
<dbReference type="AlphaFoldDB" id="A0A431W2K3"/>
<dbReference type="InterPro" id="IPR006127">
    <property type="entry name" value="ZnuA-like"/>
</dbReference>
<feature type="chain" id="PRO_5019552975" evidence="6">
    <location>
        <begin position="27"/>
        <end position="339"/>
    </location>
</feature>
<dbReference type="PANTHER" id="PTHR42953:SF8">
    <property type="entry name" value="ZINT DOMAIN-CONTAINING PROTEIN"/>
    <property type="match status" value="1"/>
</dbReference>
<sequence>MMRKIIITVLLLVSIALTGCDTGNSADNPKDSDGKLHISTTVYPLQYFAEEIGKEYVTVDTIYPPGSDEHTYEPSQKDMINLADSDLFIYVGLGLEGFVENAKETLENEDVILLEAGKDLDIATDEHEDEEHAADEHEHDEEEHAADEHEHDEEAEHSHDGHDHGDIDPHVWIDPVYAKGLAEAIKNELVAQLPEHKKELEKNYMDLFNKLDDINRQFANLAQKAKVKEIIVSHAAYGYWEKRYGIEQLSISGMSSSDEPTQKELKEIISTAKEHNLRYIFFEQNVSSKLADIVQEEMDAEPLVLHNLSVLTEDDIQKERTYFSIMEDNLKALETGLSK</sequence>
<feature type="region of interest" description="Disordered" evidence="5">
    <location>
        <begin position="127"/>
        <end position="168"/>
    </location>
</feature>
<dbReference type="PANTHER" id="PTHR42953">
    <property type="entry name" value="HIGH-AFFINITY ZINC UPTAKE SYSTEM PROTEIN ZNUA-RELATED"/>
    <property type="match status" value="1"/>
</dbReference>
<evidence type="ECO:0000256" key="3">
    <source>
        <dbReference type="RuleBase" id="RU003512"/>
    </source>
</evidence>
<dbReference type="PROSITE" id="PS51257">
    <property type="entry name" value="PROKAR_LIPOPROTEIN"/>
    <property type="match status" value="1"/>
</dbReference>
<evidence type="ECO:0000313" key="7">
    <source>
        <dbReference type="EMBL" id="RTR29657.1"/>
    </source>
</evidence>
<evidence type="ECO:0000256" key="4">
    <source>
        <dbReference type="SAM" id="Coils"/>
    </source>
</evidence>
<comment type="similarity">
    <text evidence="3">Belongs to the bacterial solute-binding protein 9 family.</text>
</comment>
<keyword evidence="1 3" id="KW-0813">Transport</keyword>
<organism evidence="7 8">
    <name type="scientific">Bacillus yapensis</name>
    <dbReference type="NCBI Taxonomy" id="2492960"/>
    <lineage>
        <taxon>Bacteria</taxon>
        <taxon>Bacillati</taxon>
        <taxon>Bacillota</taxon>
        <taxon>Bacilli</taxon>
        <taxon>Bacillales</taxon>
        <taxon>Bacillaceae</taxon>
        <taxon>Bacillus</taxon>
    </lineage>
</organism>
<dbReference type="GO" id="GO:0007155">
    <property type="term" value="P:cell adhesion"/>
    <property type="evidence" value="ECO:0007669"/>
    <property type="project" value="InterPro"/>
</dbReference>
<keyword evidence="2 6" id="KW-0732">Signal</keyword>
<evidence type="ECO:0000256" key="2">
    <source>
        <dbReference type="ARBA" id="ARBA00022729"/>
    </source>
</evidence>
<dbReference type="EMBL" id="RXNT01000012">
    <property type="protein sequence ID" value="RTR29657.1"/>
    <property type="molecule type" value="Genomic_DNA"/>
</dbReference>
<feature type="compositionally biased region" description="Acidic residues" evidence="5">
    <location>
        <begin position="127"/>
        <end position="145"/>
    </location>
</feature>
<keyword evidence="8" id="KW-1185">Reference proteome</keyword>
<feature type="compositionally biased region" description="Basic and acidic residues" evidence="5">
    <location>
        <begin position="146"/>
        <end position="168"/>
    </location>
</feature>
<dbReference type="GO" id="GO:0030001">
    <property type="term" value="P:metal ion transport"/>
    <property type="evidence" value="ECO:0007669"/>
    <property type="project" value="InterPro"/>
</dbReference>
<dbReference type="InterPro" id="IPR006128">
    <property type="entry name" value="Lipoprotein_PsaA-like"/>
</dbReference>